<dbReference type="EMBL" id="KN818283">
    <property type="protein sequence ID" value="KIL61511.1"/>
    <property type="molecule type" value="Genomic_DNA"/>
</dbReference>
<gene>
    <name evidence="1" type="ORF">M378DRAFT_13443</name>
</gene>
<reference evidence="1 2" key="1">
    <citation type="submission" date="2014-04" db="EMBL/GenBank/DDBJ databases">
        <title>Evolutionary Origins and Diversification of the Mycorrhizal Mutualists.</title>
        <authorList>
            <consortium name="DOE Joint Genome Institute"/>
            <consortium name="Mycorrhizal Genomics Consortium"/>
            <person name="Kohler A."/>
            <person name="Kuo A."/>
            <person name="Nagy L.G."/>
            <person name="Floudas D."/>
            <person name="Copeland A."/>
            <person name="Barry K.W."/>
            <person name="Cichocki N."/>
            <person name="Veneault-Fourrey C."/>
            <person name="LaButti K."/>
            <person name="Lindquist E.A."/>
            <person name="Lipzen A."/>
            <person name="Lundell T."/>
            <person name="Morin E."/>
            <person name="Murat C."/>
            <person name="Riley R."/>
            <person name="Ohm R."/>
            <person name="Sun H."/>
            <person name="Tunlid A."/>
            <person name="Henrissat B."/>
            <person name="Grigoriev I.V."/>
            <person name="Hibbett D.S."/>
            <person name="Martin F."/>
        </authorList>
    </citation>
    <scope>NUCLEOTIDE SEQUENCE [LARGE SCALE GENOMIC DNA]</scope>
    <source>
        <strain evidence="1 2">Koide BX008</strain>
    </source>
</reference>
<evidence type="ECO:0000313" key="1">
    <source>
        <dbReference type="EMBL" id="KIL61511.1"/>
    </source>
</evidence>
<name>A0A0C2WXI0_AMAMK</name>
<dbReference type="HOGENOM" id="CLU_668971_0_0_1"/>
<proteinExistence type="predicted"/>
<protein>
    <submittedName>
        <fullName evidence="1">Uncharacterized protein</fullName>
    </submittedName>
</protein>
<dbReference type="Proteomes" id="UP000054549">
    <property type="component" value="Unassembled WGS sequence"/>
</dbReference>
<sequence>MLLTLDETTLYFYTHRLAKVTADQSNFNIWLKDYHKTPQDNAGIKSKSVLSKRRVPESFPEADVIELDNDNIEPFEEDQTVEKEAAMSSLIKGKGMCLLSKLMVKEVPSKPVWKIELNTVVKGKPKSNVSGAQIKAGSRPVKVKEEQDVDVKVEGSDVGDNLVVKWKKCDRPTNDNSLPSELLENKKLWTIAYLQPILQHFLKNSAYEVAKKDLILGIVNQQLNKWCSMFSLTALSILDTFFSKQELTTVEERMMLMNDMLHKNLFLYAEKINIEGRREYNGIFRGWLLSQTFAAHLKTVINVETYIPGLEAPKQTVAALALSAVAAEQALTLWANGHFMILLSGESELIEQLNANSGKMPKIQGFPHERYQHIITQAQLLAVLNSRVQDGNATLLNVVQGAEEFFLDYNL</sequence>
<dbReference type="InParanoid" id="A0A0C2WXI0"/>
<evidence type="ECO:0000313" key="2">
    <source>
        <dbReference type="Proteomes" id="UP000054549"/>
    </source>
</evidence>
<dbReference type="AlphaFoldDB" id="A0A0C2WXI0"/>
<organism evidence="1 2">
    <name type="scientific">Amanita muscaria (strain Koide BX008)</name>
    <dbReference type="NCBI Taxonomy" id="946122"/>
    <lineage>
        <taxon>Eukaryota</taxon>
        <taxon>Fungi</taxon>
        <taxon>Dikarya</taxon>
        <taxon>Basidiomycota</taxon>
        <taxon>Agaricomycotina</taxon>
        <taxon>Agaricomycetes</taxon>
        <taxon>Agaricomycetidae</taxon>
        <taxon>Agaricales</taxon>
        <taxon>Pluteineae</taxon>
        <taxon>Amanitaceae</taxon>
        <taxon>Amanita</taxon>
    </lineage>
</organism>
<keyword evidence="2" id="KW-1185">Reference proteome</keyword>
<accession>A0A0C2WXI0</accession>
<dbReference type="OrthoDB" id="2800649at2759"/>